<dbReference type="EMBL" id="JAXOJX010000019">
    <property type="protein sequence ID" value="MDZ5457497.1"/>
    <property type="molecule type" value="Genomic_DNA"/>
</dbReference>
<dbReference type="Pfam" id="PF04069">
    <property type="entry name" value="OpuAC"/>
    <property type="match status" value="1"/>
</dbReference>
<protein>
    <submittedName>
        <fullName evidence="7">Glycine betaine ABC transporter substrate-binding protein</fullName>
    </submittedName>
</protein>
<dbReference type="PANTHER" id="PTHR47737">
    <property type="entry name" value="GLYCINE BETAINE/PROLINE BETAINE TRANSPORT SYSTEM PERMEASE PROTEIN PROW"/>
    <property type="match status" value="1"/>
</dbReference>
<evidence type="ECO:0000313" key="7">
    <source>
        <dbReference type="EMBL" id="MDZ5457497.1"/>
    </source>
</evidence>
<feature type="signal peptide" evidence="5">
    <location>
        <begin position="1"/>
        <end position="29"/>
    </location>
</feature>
<dbReference type="SUPFAM" id="SSF53850">
    <property type="entry name" value="Periplasmic binding protein-like II"/>
    <property type="match status" value="1"/>
</dbReference>
<evidence type="ECO:0000256" key="5">
    <source>
        <dbReference type="SAM" id="SignalP"/>
    </source>
</evidence>
<organism evidence="7 8">
    <name type="scientific">Azohydromonas lata</name>
    <dbReference type="NCBI Taxonomy" id="45677"/>
    <lineage>
        <taxon>Bacteria</taxon>
        <taxon>Pseudomonadati</taxon>
        <taxon>Pseudomonadota</taxon>
        <taxon>Betaproteobacteria</taxon>
        <taxon>Burkholderiales</taxon>
        <taxon>Sphaerotilaceae</taxon>
        <taxon>Azohydromonas</taxon>
    </lineage>
</organism>
<evidence type="ECO:0000256" key="4">
    <source>
        <dbReference type="ARBA" id="ARBA00023136"/>
    </source>
</evidence>
<accession>A0ABU5IEF1</accession>
<comment type="caution">
    <text evidence="7">The sequence shown here is derived from an EMBL/GenBank/DDBJ whole genome shotgun (WGS) entry which is preliminary data.</text>
</comment>
<feature type="chain" id="PRO_5045136451" evidence="5">
    <location>
        <begin position="30"/>
        <end position="294"/>
    </location>
</feature>
<keyword evidence="5" id="KW-0732">Signal</keyword>
<dbReference type="InterPro" id="IPR007210">
    <property type="entry name" value="ABC_Gly_betaine_transp_sub-bd"/>
</dbReference>
<evidence type="ECO:0000313" key="8">
    <source>
        <dbReference type="Proteomes" id="UP001293718"/>
    </source>
</evidence>
<feature type="domain" description="ABC-type glycine betaine transport system substrate-binding" evidence="6">
    <location>
        <begin position="33"/>
        <end position="282"/>
    </location>
</feature>
<proteinExistence type="predicted"/>
<keyword evidence="8" id="KW-1185">Reference proteome</keyword>
<keyword evidence="2" id="KW-0813">Transport</keyword>
<keyword evidence="4" id="KW-0472">Membrane</keyword>
<evidence type="ECO:0000256" key="3">
    <source>
        <dbReference type="ARBA" id="ARBA00022475"/>
    </source>
</evidence>
<comment type="subcellular location">
    <subcellularLocation>
        <location evidence="1">Cell membrane</location>
    </subcellularLocation>
</comment>
<reference evidence="7 8" key="1">
    <citation type="submission" date="2023-11" db="EMBL/GenBank/DDBJ databases">
        <title>Draft genome of Azohydromonas lata strain H1 (DSM1123), a polyhydroxyalkanoate producer.</title>
        <authorList>
            <person name="Traversa D."/>
            <person name="D'Addabbo P."/>
            <person name="Pazzani C."/>
            <person name="Manzari C."/>
            <person name="Chiara M."/>
            <person name="Scrascia M."/>
        </authorList>
    </citation>
    <scope>NUCLEOTIDE SEQUENCE [LARGE SCALE GENOMIC DNA]</scope>
    <source>
        <strain evidence="7 8">H1</strain>
    </source>
</reference>
<dbReference type="Gene3D" id="3.40.190.100">
    <property type="entry name" value="Glycine betaine-binding periplasmic protein, domain 2"/>
    <property type="match status" value="1"/>
</dbReference>
<dbReference type="Gene3D" id="3.40.190.10">
    <property type="entry name" value="Periplasmic binding protein-like II"/>
    <property type="match status" value="1"/>
</dbReference>
<gene>
    <name evidence="7" type="ORF">SM757_13030</name>
</gene>
<dbReference type="CDD" id="cd13639">
    <property type="entry name" value="PBP2_OpuAC_like"/>
    <property type="match status" value="1"/>
</dbReference>
<evidence type="ECO:0000256" key="2">
    <source>
        <dbReference type="ARBA" id="ARBA00022448"/>
    </source>
</evidence>
<evidence type="ECO:0000256" key="1">
    <source>
        <dbReference type="ARBA" id="ARBA00004236"/>
    </source>
</evidence>
<evidence type="ECO:0000259" key="6">
    <source>
        <dbReference type="Pfam" id="PF04069"/>
    </source>
</evidence>
<dbReference type="PANTHER" id="PTHR47737:SF1">
    <property type="entry name" value="GLYCINE BETAINE_PROLINE BETAINE TRANSPORT SYSTEM PERMEASE PROTEIN PROW"/>
    <property type="match status" value="1"/>
</dbReference>
<dbReference type="Proteomes" id="UP001293718">
    <property type="component" value="Unassembled WGS sequence"/>
</dbReference>
<keyword evidence="3" id="KW-1003">Cell membrane</keyword>
<dbReference type="RefSeq" id="WP_322465796.1">
    <property type="nucleotide sequence ID" value="NZ_JAXOJX010000019.1"/>
</dbReference>
<sequence length="294" mass="31956">MSTSSIKSCIATLTFSAVALGAGTGTAVAAEPMKIGYTNWADVMAVVHVAKYVLETKLKQPVQLVNADIGIQYQGVARGSLEVMMGGWLPVTHATYYEKYKSEMDDVGVLYTGGKNGWAVPAYVPESEVSSIADLAKPEVKAKFNGTVQGIEPGSGVMRAAEATMKAYDLGAAGYKLQSASEAGMLATISRAYPQKQWVVATVWSPHWLFQKWNMRYLKDPKGSQGGEEQIHAFGSKQFASKFPQAYAFVKNFKLDLADVESIEAEGYSTNNYEAAAKKFVDNHPEKVKAWLPQ</sequence>
<name>A0ABU5IEF1_9BURK</name>